<dbReference type="InterPro" id="IPR007667">
    <property type="entry name" value="Hypoxia_induced_domain"/>
</dbReference>
<feature type="domain" description="HIG1" evidence="5">
    <location>
        <begin position="1"/>
        <end position="65"/>
    </location>
</feature>
<name>A0A328AGH5_9CAUL</name>
<feature type="transmembrane region" description="Helical" evidence="4">
    <location>
        <begin position="43"/>
        <end position="61"/>
    </location>
</feature>
<evidence type="ECO:0000313" key="6">
    <source>
        <dbReference type="EMBL" id="RAK53216.1"/>
    </source>
</evidence>
<feature type="transmembrane region" description="Helical" evidence="4">
    <location>
        <begin position="6"/>
        <end position="27"/>
    </location>
</feature>
<organism evidence="6 7">
    <name type="scientific">Phenylobacterium soli</name>
    <dbReference type="NCBI Taxonomy" id="2170551"/>
    <lineage>
        <taxon>Bacteria</taxon>
        <taxon>Pseudomonadati</taxon>
        <taxon>Pseudomonadota</taxon>
        <taxon>Alphaproteobacteria</taxon>
        <taxon>Caulobacterales</taxon>
        <taxon>Caulobacteraceae</taxon>
        <taxon>Phenylobacterium</taxon>
    </lineage>
</organism>
<protein>
    <submittedName>
        <fullName evidence="6">Twin transmembrane helix small protein</fullName>
    </submittedName>
</protein>
<dbReference type="Gene3D" id="6.10.140.1320">
    <property type="match status" value="1"/>
</dbReference>
<dbReference type="RefSeq" id="WP_111526968.1">
    <property type="nucleotide sequence ID" value="NZ_JBHRSG010000001.1"/>
</dbReference>
<keyword evidence="2 4" id="KW-1133">Transmembrane helix</keyword>
<keyword evidence="3 4" id="KW-0472">Membrane</keyword>
<evidence type="ECO:0000313" key="7">
    <source>
        <dbReference type="Proteomes" id="UP000249254"/>
    </source>
</evidence>
<dbReference type="NCBIfam" id="NF033233">
    <property type="entry name" value="twin_helix"/>
    <property type="match status" value="1"/>
</dbReference>
<evidence type="ECO:0000256" key="1">
    <source>
        <dbReference type="ARBA" id="ARBA00022692"/>
    </source>
</evidence>
<dbReference type="OrthoDB" id="7284889at2"/>
<comment type="caution">
    <text evidence="6">The sequence shown here is derived from an EMBL/GenBank/DDBJ whole genome shotgun (WGS) entry which is preliminary data.</text>
</comment>
<gene>
    <name evidence="6" type="ORF">DJ017_01070</name>
</gene>
<keyword evidence="7" id="KW-1185">Reference proteome</keyword>
<dbReference type="Pfam" id="PF04588">
    <property type="entry name" value="HIG_1_N"/>
    <property type="match status" value="1"/>
</dbReference>
<dbReference type="EMBL" id="QFYQ01000001">
    <property type="protein sequence ID" value="RAK53216.1"/>
    <property type="molecule type" value="Genomic_DNA"/>
</dbReference>
<keyword evidence="1 4" id="KW-0812">Transmembrane</keyword>
<dbReference type="AlphaFoldDB" id="A0A328AGH5"/>
<dbReference type="Proteomes" id="UP000249254">
    <property type="component" value="Unassembled WGS sequence"/>
</dbReference>
<sequence>MDIFSFLIPAALAAVTIVLAFGIYALFRGGDFGRSYSNKLMRLRVLMQFIAVVILVAAFWWRTRA</sequence>
<evidence type="ECO:0000256" key="2">
    <source>
        <dbReference type="ARBA" id="ARBA00022989"/>
    </source>
</evidence>
<reference evidence="7" key="1">
    <citation type="submission" date="2018-05" db="EMBL/GenBank/DDBJ databases">
        <authorList>
            <person name="Li X."/>
        </authorList>
    </citation>
    <scope>NUCLEOTIDE SEQUENCE [LARGE SCALE GENOMIC DNA]</scope>
    <source>
        <strain evidence="7">LX32</strain>
    </source>
</reference>
<evidence type="ECO:0000256" key="3">
    <source>
        <dbReference type="ARBA" id="ARBA00023136"/>
    </source>
</evidence>
<evidence type="ECO:0000256" key="4">
    <source>
        <dbReference type="SAM" id="Phobius"/>
    </source>
</evidence>
<accession>A0A328AGH5</accession>
<proteinExistence type="predicted"/>
<dbReference type="PROSITE" id="PS51503">
    <property type="entry name" value="HIG1"/>
    <property type="match status" value="1"/>
</dbReference>
<evidence type="ECO:0000259" key="5">
    <source>
        <dbReference type="PROSITE" id="PS51503"/>
    </source>
</evidence>